<evidence type="ECO:0000256" key="3">
    <source>
        <dbReference type="ARBA" id="ARBA00023125"/>
    </source>
</evidence>
<dbReference type="AlphaFoldDB" id="A0A853G5R9"/>
<dbReference type="GO" id="GO:0003700">
    <property type="term" value="F:DNA-binding transcription factor activity"/>
    <property type="evidence" value="ECO:0007669"/>
    <property type="project" value="InterPro"/>
</dbReference>
<dbReference type="PANTHER" id="PTHR30346:SF28">
    <property type="entry name" value="HTH-TYPE TRANSCRIPTIONAL REGULATOR CYNR"/>
    <property type="match status" value="1"/>
</dbReference>
<evidence type="ECO:0000259" key="5">
    <source>
        <dbReference type="PROSITE" id="PS50931"/>
    </source>
</evidence>
<dbReference type="GO" id="GO:0032993">
    <property type="term" value="C:protein-DNA complex"/>
    <property type="evidence" value="ECO:0007669"/>
    <property type="project" value="TreeGrafter"/>
</dbReference>
<evidence type="ECO:0000256" key="4">
    <source>
        <dbReference type="ARBA" id="ARBA00023163"/>
    </source>
</evidence>
<keyword evidence="4" id="KW-0804">Transcription</keyword>
<dbReference type="InterPro" id="IPR000847">
    <property type="entry name" value="LysR_HTH_N"/>
</dbReference>
<dbReference type="Gene3D" id="3.40.190.290">
    <property type="match status" value="1"/>
</dbReference>
<name>A0A853G5R9_9BURK</name>
<protein>
    <submittedName>
        <fullName evidence="6">LysR family transcriptional regulator</fullName>
    </submittedName>
</protein>
<keyword evidence="2" id="KW-0805">Transcription regulation</keyword>
<gene>
    <name evidence="6" type="ORF">H0A72_19570</name>
</gene>
<feature type="domain" description="HTH lysR-type" evidence="5">
    <location>
        <begin position="6"/>
        <end position="65"/>
    </location>
</feature>
<dbReference type="PRINTS" id="PR00039">
    <property type="entry name" value="HTHLYSR"/>
</dbReference>
<keyword evidence="3" id="KW-0238">DNA-binding</keyword>
<dbReference type="Pfam" id="PF03466">
    <property type="entry name" value="LysR_substrate"/>
    <property type="match status" value="1"/>
</dbReference>
<evidence type="ECO:0000256" key="1">
    <source>
        <dbReference type="ARBA" id="ARBA00009437"/>
    </source>
</evidence>
<sequence length="302" mass="33009">MRLPALSTRELRNFIWLAGSKSLKEAAEKCSLSQPALSIQLKQLESKLGVQLVLRSNAQKQIELTAAGAEFLVGARHAVQILQDVIDRISPPDRHDKPQLRVACLPSLLQDVISPVLAELSKTHPHAQLSVLDGDSSACSTLLSGKKCDVALCSRPVNGPDIKSECLFSEQFWAVVRKDDARAGRDYLTLDDFTDTTIVNLTDNHAVSASLLTRSLPYIQVNTITALESMLAQGVGAAIVAHSTALTIQHPTLVKIPLADREVTRQIFLSWTASPANPLVFAFIERLRRQTERNVLGLSARP</sequence>
<dbReference type="Proteomes" id="UP000559809">
    <property type="component" value="Unassembled WGS sequence"/>
</dbReference>
<dbReference type="InterPro" id="IPR036390">
    <property type="entry name" value="WH_DNA-bd_sf"/>
</dbReference>
<comment type="caution">
    <text evidence="6">The sequence shown here is derived from an EMBL/GenBank/DDBJ whole genome shotgun (WGS) entry which is preliminary data.</text>
</comment>
<evidence type="ECO:0000313" key="6">
    <source>
        <dbReference type="EMBL" id="NYT51517.1"/>
    </source>
</evidence>
<evidence type="ECO:0000313" key="7">
    <source>
        <dbReference type="Proteomes" id="UP000559809"/>
    </source>
</evidence>
<dbReference type="SUPFAM" id="SSF46785">
    <property type="entry name" value="Winged helix' DNA-binding domain"/>
    <property type="match status" value="1"/>
</dbReference>
<dbReference type="RefSeq" id="WP_180158194.1">
    <property type="nucleotide sequence ID" value="NZ_JACCEM010000012.1"/>
</dbReference>
<dbReference type="Gene3D" id="1.10.10.10">
    <property type="entry name" value="Winged helix-like DNA-binding domain superfamily/Winged helix DNA-binding domain"/>
    <property type="match status" value="1"/>
</dbReference>
<organism evidence="6 7">
    <name type="scientific">Parapusillimonas granuli</name>
    <dbReference type="NCBI Taxonomy" id="380911"/>
    <lineage>
        <taxon>Bacteria</taxon>
        <taxon>Pseudomonadati</taxon>
        <taxon>Pseudomonadota</taxon>
        <taxon>Betaproteobacteria</taxon>
        <taxon>Burkholderiales</taxon>
        <taxon>Alcaligenaceae</taxon>
        <taxon>Parapusillimonas</taxon>
    </lineage>
</organism>
<dbReference type="CDD" id="cd05466">
    <property type="entry name" value="PBP2_LTTR_substrate"/>
    <property type="match status" value="1"/>
</dbReference>
<dbReference type="Pfam" id="PF00126">
    <property type="entry name" value="HTH_1"/>
    <property type="match status" value="1"/>
</dbReference>
<accession>A0A853G5R9</accession>
<evidence type="ECO:0000256" key="2">
    <source>
        <dbReference type="ARBA" id="ARBA00023015"/>
    </source>
</evidence>
<dbReference type="PANTHER" id="PTHR30346">
    <property type="entry name" value="TRANSCRIPTIONAL DUAL REGULATOR HCAR-RELATED"/>
    <property type="match status" value="1"/>
</dbReference>
<proteinExistence type="inferred from homology"/>
<dbReference type="InterPro" id="IPR005119">
    <property type="entry name" value="LysR_subst-bd"/>
</dbReference>
<keyword evidence="7" id="KW-1185">Reference proteome</keyword>
<dbReference type="GO" id="GO:0003677">
    <property type="term" value="F:DNA binding"/>
    <property type="evidence" value="ECO:0007669"/>
    <property type="project" value="UniProtKB-KW"/>
</dbReference>
<comment type="similarity">
    <text evidence="1">Belongs to the LysR transcriptional regulatory family.</text>
</comment>
<dbReference type="InterPro" id="IPR036388">
    <property type="entry name" value="WH-like_DNA-bd_sf"/>
</dbReference>
<dbReference type="SUPFAM" id="SSF53850">
    <property type="entry name" value="Periplasmic binding protein-like II"/>
    <property type="match status" value="1"/>
</dbReference>
<dbReference type="EMBL" id="JACCEM010000012">
    <property type="protein sequence ID" value="NYT51517.1"/>
    <property type="molecule type" value="Genomic_DNA"/>
</dbReference>
<reference evidence="6 7" key="1">
    <citation type="submission" date="2020-07" db="EMBL/GenBank/DDBJ databases">
        <title>Taxonomic revisions and descriptions of new bacterial species based on genomic comparisons in the high-G+C-content subgroup of the family Alcaligenaceae.</title>
        <authorList>
            <person name="Szabo A."/>
            <person name="Felfoldi T."/>
        </authorList>
    </citation>
    <scope>NUCLEOTIDE SEQUENCE [LARGE SCALE GENOMIC DNA]</scope>
    <source>
        <strain evidence="6 7">LMG 24012</strain>
    </source>
</reference>
<dbReference type="PROSITE" id="PS50931">
    <property type="entry name" value="HTH_LYSR"/>
    <property type="match status" value="1"/>
</dbReference>